<proteinExistence type="inferred from homology"/>
<organism evidence="8 9">
    <name type="scientific">Hesseltinella vesiculosa</name>
    <dbReference type="NCBI Taxonomy" id="101127"/>
    <lineage>
        <taxon>Eukaryota</taxon>
        <taxon>Fungi</taxon>
        <taxon>Fungi incertae sedis</taxon>
        <taxon>Mucoromycota</taxon>
        <taxon>Mucoromycotina</taxon>
        <taxon>Mucoromycetes</taxon>
        <taxon>Mucorales</taxon>
        <taxon>Cunninghamellaceae</taxon>
        <taxon>Hesseltinella</taxon>
    </lineage>
</organism>
<dbReference type="PROSITE" id="PS00687">
    <property type="entry name" value="ALDEHYDE_DEHYDR_GLU"/>
    <property type="match status" value="1"/>
</dbReference>
<feature type="domain" description="Aldehyde dehydrogenase" evidence="7">
    <location>
        <begin position="149"/>
        <end position="412"/>
    </location>
</feature>
<keyword evidence="2 3" id="KW-0560">Oxidoreductase</keyword>
<dbReference type="GO" id="GO:0006081">
    <property type="term" value="P:aldehyde metabolic process"/>
    <property type="evidence" value="ECO:0007669"/>
    <property type="project" value="InterPro"/>
</dbReference>
<reference evidence="8 9" key="1">
    <citation type="submission" date="2016-07" db="EMBL/GenBank/DDBJ databases">
        <title>Pervasive Adenine N6-methylation of Active Genes in Fungi.</title>
        <authorList>
            <consortium name="DOE Joint Genome Institute"/>
            <person name="Mondo S.J."/>
            <person name="Dannebaum R.O."/>
            <person name="Kuo R.C."/>
            <person name="Labutti K."/>
            <person name="Haridas S."/>
            <person name="Kuo A."/>
            <person name="Salamov A."/>
            <person name="Ahrendt S.R."/>
            <person name="Lipzen A."/>
            <person name="Sullivan W."/>
            <person name="Andreopoulos W.B."/>
            <person name="Clum A."/>
            <person name="Lindquist E."/>
            <person name="Daum C."/>
            <person name="Ramamoorthy G.K."/>
            <person name="Gryganskyi A."/>
            <person name="Culley D."/>
            <person name="Magnuson J.K."/>
            <person name="James T.Y."/>
            <person name="O'Malley M.A."/>
            <person name="Stajich J.E."/>
            <person name="Spatafora J.W."/>
            <person name="Visel A."/>
            <person name="Grigoriev I.V."/>
        </authorList>
    </citation>
    <scope>NUCLEOTIDE SEQUENCE [LARGE SCALE GENOMIC DNA]</scope>
    <source>
        <strain evidence="8 9">NRRL 3301</strain>
    </source>
</reference>
<dbReference type="InterPro" id="IPR016161">
    <property type="entry name" value="Ald_DH/histidinol_DH"/>
</dbReference>
<dbReference type="InterPro" id="IPR012394">
    <property type="entry name" value="Aldehyde_DH_NAD(P)"/>
</dbReference>
<evidence type="ECO:0000256" key="2">
    <source>
        <dbReference type="ARBA" id="ARBA00023002"/>
    </source>
</evidence>
<protein>
    <recommendedName>
        <fullName evidence="3">Aldehyde dehydrogenase</fullName>
    </recommendedName>
</protein>
<evidence type="ECO:0000256" key="3">
    <source>
        <dbReference type="PIRNR" id="PIRNR036492"/>
    </source>
</evidence>
<dbReference type="PANTHER" id="PTHR43570">
    <property type="entry name" value="ALDEHYDE DEHYDROGENASE"/>
    <property type="match status" value="1"/>
</dbReference>
<dbReference type="OrthoDB" id="440325at2759"/>
<keyword evidence="9" id="KW-1185">Reference proteome</keyword>
<dbReference type="PIRSF" id="PIRSF036492">
    <property type="entry name" value="ALDH"/>
    <property type="match status" value="1"/>
</dbReference>
<evidence type="ECO:0000256" key="1">
    <source>
        <dbReference type="ARBA" id="ARBA00009986"/>
    </source>
</evidence>
<comment type="similarity">
    <text evidence="1 3 6">Belongs to the aldehyde dehydrogenase family.</text>
</comment>
<dbReference type="Gene3D" id="3.40.605.10">
    <property type="entry name" value="Aldehyde Dehydrogenase, Chain A, domain 1"/>
    <property type="match status" value="2"/>
</dbReference>
<dbReference type="PANTHER" id="PTHR43570:SF16">
    <property type="entry name" value="ALDEHYDE DEHYDROGENASE TYPE III, ISOFORM Q"/>
    <property type="match status" value="1"/>
</dbReference>
<evidence type="ECO:0000256" key="6">
    <source>
        <dbReference type="RuleBase" id="RU003345"/>
    </source>
</evidence>
<gene>
    <name evidence="8" type="ORF">DM01DRAFT_251671</name>
</gene>
<dbReference type="PROSITE" id="PS00070">
    <property type="entry name" value="ALDEHYDE_DEHYDR_CYS"/>
    <property type="match status" value="1"/>
</dbReference>
<dbReference type="GO" id="GO:0005737">
    <property type="term" value="C:cytoplasm"/>
    <property type="evidence" value="ECO:0007669"/>
    <property type="project" value="TreeGrafter"/>
</dbReference>
<evidence type="ECO:0000313" key="9">
    <source>
        <dbReference type="Proteomes" id="UP000242146"/>
    </source>
</evidence>
<dbReference type="Proteomes" id="UP000242146">
    <property type="component" value="Unassembled WGS sequence"/>
</dbReference>
<evidence type="ECO:0000256" key="5">
    <source>
        <dbReference type="PROSITE-ProRule" id="PRU10007"/>
    </source>
</evidence>
<evidence type="ECO:0000313" key="8">
    <source>
        <dbReference type="EMBL" id="ORX62640.1"/>
    </source>
</evidence>
<dbReference type="Gene3D" id="3.40.309.10">
    <property type="entry name" value="Aldehyde Dehydrogenase, Chain A, domain 2"/>
    <property type="match status" value="1"/>
</dbReference>
<dbReference type="GO" id="GO:0004029">
    <property type="term" value="F:aldehyde dehydrogenase (NAD+) activity"/>
    <property type="evidence" value="ECO:0007669"/>
    <property type="project" value="TreeGrafter"/>
</dbReference>
<feature type="active site" evidence="4">
    <location>
        <position position="229"/>
    </location>
</feature>
<comment type="caution">
    <text evidence="8">The sequence shown here is derived from an EMBL/GenBank/DDBJ whole genome shotgun (WGS) entry which is preliminary data.</text>
</comment>
<dbReference type="InterPro" id="IPR016163">
    <property type="entry name" value="Ald_DH_C"/>
</dbReference>
<dbReference type="InterPro" id="IPR029510">
    <property type="entry name" value="Ald_DH_CS_GLU"/>
</dbReference>
<accession>A0A1X2GX29</accession>
<dbReference type="SUPFAM" id="SSF53720">
    <property type="entry name" value="ALDH-like"/>
    <property type="match status" value="1"/>
</dbReference>
<dbReference type="InterPro" id="IPR015590">
    <property type="entry name" value="Aldehyde_DH_dom"/>
</dbReference>
<dbReference type="FunFam" id="3.40.309.10:FF:000003">
    <property type="entry name" value="Aldehyde dehydrogenase"/>
    <property type="match status" value="1"/>
</dbReference>
<feature type="active site" evidence="4 5">
    <location>
        <position position="195"/>
    </location>
</feature>
<name>A0A1X2GX29_9FUNG</name>
<dbReference type="InterPro" id="IPR016160">
    <property type="entry name" value="Ald_DH_CS_CYS"/>
</dbReference>
<dbReference type="AlphaFoldDB" id="A0A1X2GX29"/>
<dbReference type="InterPro" id="IPR016162">
    <property type="entry name" value="Ald_DH_N"/>
</dbReference>
<sequence length="479" mass="53712">MSELQYTDVKAIPGIVDDLRKTFTSGITKDQEFRKSQLRAMIRFMEEKKDVLLEALWKDLRKHATESHTGELSCVIDEAKYMIKNMSRLCRPVKTKKRFMMNAMDKTIIRREAKGVVLVIGQFAINACGGCHCSWQLLLPQYLDKRAYAFVNGGVEETTVVLEQKFDHIFYTGNGVVGKIVMKAASNFLTPVTLELGGKSPCIVAPDADFDVTANRLVWGKFFNNGQTCVAPDYVLVTKDDQEKLINALRKTLLNFYTANPKTSGDYGRIVNTRQFDRLVGLLGHYDETQVAIGGKHDRDELFIEPTILKSISYKDEHIMQQEIFGPILPIVPVDSMEQAIKIINTRDHPLALYVFSDKSATYQNILDKTQSGGVAVNECLLQLQELSIPFGGVGGSGMGNYHGEKSFTTFIHERGTMIKSSKFESLQAVRYPPYTDDKQALLSMLVYDLPASAGAKVKAVLNACSAAWRVFFRRPSKL</sequence>
<dbReference type="STRING" id="101127.A0A1X2GX29"/>
<evidence type="ECO:0000256" key="4">
    <source>
        <dbReference type="PIRSR" id="PIRSR036492-1"/>
    </source>
</evidence>
<dbReference type="Pfam" id="PF00171">
    <property type="entry name" value="Aldedh"/>
    <property type="match status" value="1"/>
</dbReference>
<evidence type="ECO:0000259" key="7">
    <source>
        <dbReference type="Pfam" id="PF00171"/>
    </source>
</evidence>
<dbReference type="EMBL" id="MCGT01000001">
    <property type="protein sequence ID" value="ORX62640.1"/>
    <property type="molecule type" value="Genomic_DNA"/>
</dbReference>